<gene>
    <name evidence="4" type="ORF">BDV25DRAFT_127901</name>
</gene>
<protein>
    <recommendedName>
        <fullName evidence="3">SWIM-type domain-containing protein</fullName>
    </recommendedName>
</protein>
<keyword evidence="1" id="KW-0863">Zinc-finger</keyword>
<organism evidence="4 5">
    <name type="scientific">Aspergillus avenaceus</name>
    <dbReference type="NCBI Taxonomy" id="36643"/>
    <lineage>
        <taxon>Eukaryota</taxon>
        <taxon>Fungi</taxon>
        <taxon>Dikarya</taxon>
        <taxon>Ascomycota</taxon>
        <taxon>Pezizomycotina</taxon>
        <taxon>Eurotiomycetes</taxon>
        <taxon>Eurotiomycetidae</taxon>
        <taxon>Eurotiales</taxon>
        <taxon>Aspergillaceae</taxon>
        <taxon>Aspergillus</taxon>
        <taxon>Aspergillus subgen. Circumdati</taxon>
    </lineage>
</organism>
<evidence type="ECO:0000313" key="4">
    <source>
        <dbReference type="EMBL" id="KAE8152573.1"/>
    </source>
</evidence>
<feature type="region of interest" description="Disordered" evidence="2">
    <location>
        <begin position="1"/>
        <end position="21"/>
    </location>
</feature>
<feature type="region of interest" description="Disordered" evidence="2">
    <location>
        <begin position="398"/>
        <end position="423"/>
    </location>
</feature>
<keyword evidence="1" id="KW-0862">Zinc</keyword>
<sequence>MEADSYRNETGGQRPTGFSALRGQSGITYDLANLGPESGARAFVGLTTRFVVVVCYRTETGFDFLLSDQPRVHIDSNGATCTCSTFATRPVACQHIFWLVDQLHGCLTPRIPVFNVPLSSDGQSPALARIERLLDGKLEIVAEQLEWQYVRSEVEGGMSRPQRVRDLMSSFDEVLLPEEFRPDLISNVRQSRTPEQCAVQGDYAATMFRLAVHHDTTYSTMCRVMPAGAAAPIYFNKMQERSRQLLKGFDEYCETGRRSEGSIVDVDEVIEELQRNVYRIQANIDTRTPHGVEGAAKALVTLLEDICTRNKDALEGNQWGGMSFHGEERRQRNLYYRLIGETEQTGDCFILDALDQFTGLDLYQFGGRLQAILHRVEMNGAPAAYLLRLTVLVQRAESKSSSSGQKRPSLASSSGQIQSKRTR</sequence>
<feature type="compositionally biased region" description="Polar residues" evidence="2">
    <location>
        <begin position="404"/>
        <end position="423"/>
    </location>
</feature>
<evidence type="ECO:0000259" key="3">
    <source>
        <dbReference type="PROSITE" id="PS50966"/>
    </source>
</evidence>
<reference evidence="4 5" key="1">
    <citation type="submission" date="2019-04" db="EMBL/GenBank/DDBJ databases">
        <title>Friends and foes A comparative genomics study of 23 Aspergillus species from section Flavi.</title>
        <authorList>
            <consortium name="DOE Joint Genome Institute"/>
            <person name="Kjaerbolling I."/>
            <person name="Vesth T."/>
            <person name="Frisvad J.C."/>
            <person name="Nybo J.L."/>
            <person name="Theobald S."/>
            <person name="Kildgaard S."/>
            <person name="Isbrandt T."/>
            <person name="Kuo A."/>
            <person name="Sato A."/>
            <person name="Lyhne E.K."/>
            <person name="Kogle M.E."/>
            <person name="Wiebenga A."/>
            <person name="Kun R.S."/>
            <person name="Lubbers R.J."/>
            <person name="Makela M.R."/>
            <person name="Barry K."/>
            <person name="Chovatia M."/>
            <person name="Clum A."/>
            <person name="Daum C."/>
            <person name="Haridas S."/>
            <person name="He G."/>
            <person name="LaButti K."/>
            <person name="Lipzen A."/>
            <person name="Mondo S."/>
            <person name="Riley R."/>
            <person name="Salamov A."/>
            <person name="Simmons B.A."/>
            <person name="Magnuson J.K."/>
            <person name="Henrissat B."/>
            <person name="Mortensen U.H."/>
            <person name="Larsen T.O."/>
            <person name="Devries R.P."/>
            <person name="Grigoriev I.V."/>
            <person name="Machida M."/>
            <person name="Baker S.E."/>
            <person name="Andersen M.R."/>
        </authorList>
    </citation>
    <scope>NUCLEOTIDE SEQUENCE [LARGE SCALE GENOMIC DNA]</scope>
    <source>
        <strain evidence="4 5">IBT 18842</strain>
    </source>
</reference>
<dbReference type="OrthoDB" id="5387895at2759"/>
<evidence type="ECO:0000313" key="5">
    <source>
        <dbReference type="Proteomes" id="UP000325780"/>
    </source>
</evidence>
<dbReference type="EMBL" id="ML742051">
    <property type="protein sequence ID" value="KAE8152573.1"/>
    <property type="molecule type" value="Genomic_DNA"/>
</dbReference>
<name>A0A5N6U1S0_ASPAV</name>
<dbReference type="PROSITE" id="PS50966">
    <property type="entry name" value="ZF_SWIM"/>
    <property type="match status" value="1"/>
</dbReference>
<dbReference type="GO" id="GO:0008270">
    <property type="term" value="F:zinc ion binding"/>
    <property type="evidence" value="ECO:0007669"/>
    <property type="project" value="UniProtKB-KW"/>
</dbReference>
<proteinExistence type="predicted"/>
<evidence type="ECO:0000256" key="1">
    <source>
        <dbReference type="PROSITE-ProRule" id="PRU00325"/>
    </source>
</evidence>
<keyword evidence="1" id="KW-0479">Metal-binding</keyword>
<dbReference type="AlphaFoldDB" id="A0A5N6U1S0"/>
<dbReference type="InterPro" id="IPR007527">
    <property type="entry name" value="Znf_SWIM"/>
</dbReference>
<dbReference type="Proteomes" id="UP000325780">
    <property type="component" value="Unassembled WGS sequence"/>
</dbReference>
<keyword evidence="5" id="KW-1185">Reference proteome</keyword>
<accession>A0A5N6U1S0</accession>
<evidence type="ECO:0000256" key="2">
    <source>
        <dbReference type="SAM" id="MobiDB-lite"/>
    </source>
</evidence>
<feature type="domain" description="SWIM-type" evidence="3">
    <location>
        <begin position="70"/>
        <end position="104"/>
    </location>
</feature>